<dbReference type="InterPro" id="IPR043129">
    <property type="entry name" value="ATPase_NBD"/>
</dbReference>
<keyword evidence="4 7" id="KW-0479">Metal-binding</keyword>
<accession>A0A7E4UWX0</accession>
<evidence type="ECO:0000259" key="8">
    <source>
        <dbReference type="Pfam" id="PF00814"/>
    </source>
</evidence>
<reference evidence="9" key="1">
    <citation type="journal article" date="2013" name="Genetics">
        <title>The draft genome and transcriptome of Panagrellus redivivus are shaped by the harsh demands of a free-living lifestyle.</title>
        <authorList>
            <person name="Srinivasan J."/>
            <person name="Dillman A.R."/>
            <person name="Macchietto M.G."/>
            <person name="Heikkinen L."/>
            <person name="Lakso M."/>
            <person name="Fracchia K.M."/>
            <person name="Antoshechkin I."/>
            <person name="Mortazavi A."/>
            <person name="Wong G."/>
            <person name="Sternberg P.W."/>
        </authorList>
    </citation>
    <scope>NUCLEOTIDE SEQUENCE [LARGE SCALE GENOMIC DNA]</scope>
    <source>
        <strain evidence="9">MT8872</strain>
    </source>
</reference>
<organism evidence="9 10">
    <name type="scientific">Panagrellus redivivus</name>
    <name type="common">Microworm</name>
    <dbReference type="NCBI Taxonomy" id="6233"/>
    <lineage>
        <taxon>Eukaryota</taxon>
        <taxon>Metazoa</taxon>
        <taxon>Ecdysozoa</taxon>
        <taxon>Nematoda</taxon>
        <taxon>Chromadorea</taxon>
        <taxon>Rhabditida</taxon>
        <taxon>Tylenchina</taxon>
        <taxon>Panagrolaimomorpha</taxon>
        <taxon>Panagrolaimoidea</taxon>
        <taxon>Panagrolaimidae</taxon>
        <taxon>Panagrellus</taxon>
    </lineage>
</organism>
<sequence length="413" mass="45123">MKFTNFQLAKQVLSKLHNAKRPIILGIETSCDDTAVAIVSADKQTLGQRVYVERTGQGQFGGINPAISASQHRGHLDRLIEEVLDEVQCRASDLDAVAVTTRPGLVICLKVGIERALAVARNARLPLLPVHHMRAHALAGRLVDPDLQYPFLSLLVSGGHCLLVLVKGPTDFDLIGTAGKSSPGECIDKVGRAIGVDCRQRHYGAEVERLASLSSPEGPFRFEVKTPITPAADFNFDSLKSSYLQALLDKYKGIPADESDLIDFCASLQYQVTSHICRKLHVALDFLCSKTDIFAQNTPRSLVLSGGVAANRFISTQVGKICAHHGFTVVSPPPRLCTDNAEMIAWAGVEMFNEKNPDIISHLKLPSSIYAVDREPIGTSNLRTAIANYKVSRKLQPRSLFSERLSFYGKPIT</sequence>
<keyword evidence="2 7" id="KW-0808">Transferase</keyword>
<evidence type="ECO:0000256" key="4">
    <source>
        <dbReference type="ARBA" id="ARBA00022723"/>
    </source>
</evidence>
<dbReference type="Pfam" id="PF00814">
    <property type="entry name" value="TsaD"/>
    <property type="match status" value="1"/>
</dbReference>
<comment type="function">
    <text evidence="7">Required for the formation of a threonylcarbamoyl group on adenosine at position 37 (t(6)A37) in mitochondrial tRNAs that read codons beginning with adenine. Probably involved in the transfer of the threonylcarbamoyl moiety of threonylcarbamoyl-AMP (TC-AMP) to the N6 group of A37. Involved in mitochondrial genome maintenance.</text>
</comment>
<dbReference type="Proteomes" id="UP000492821">
    <property type="component" value="Unassembled WGS sequence"/>
</dbReference>
<feature type="domain" description="Gcp-like" evidence="8">
    <location>
        <begin position="46"/>
        <end position="346"/>
    </location>
</feature>
<dbReference type="PRINTS" id="PR00789">
    <property type="entry name" value="OSIALOPTASE"/>
</dbReference>
<dbReference type="GO" id="GO:0002949">
    <property type="term" value="P:tRNA threonylcarbamoyladenosine modification"/>
    <property type="evidence" value="ECO:0007669"/>
    <property type="project" value="UniProtKB-UniRule"/>
</dbReference>
<evidence type="ECO:0000256" key="6">
    <source>
        <dbReference type="ARBA" id="ARBA00048117"/>
    </source>
</evidence>
<evidence type="ECO:0000256" key="7">
    <source>
        <dbReference type="HAMAP-Rule" id="MF_03179"/>
    </source>
</evidence>
<keyword evidence="7" id="KW-0496">Mitochondrion</keyword>
<evidence type="ECO:0000313" key="9">
    <source>
        <dbReference type="Proteomes" id="UP000492821"/>
    </source>
</evidence>
<keyword evidence="9" id="KW-1185">Reference proteome</keyword>
<dbReference type="InterPro" id="IPR017861">
    <property type="entry name" value="KAE1/TsaD"/>
</dbReference>
<dbReference type="GO" id="GO:0061711">
    <property type="term" value="F:tRNA N(6)-L-threonylcarbamoyladenine synthase activity"/>
    <property type="evidence" value="ECO:0007669"/>
    <property type="project" value="UniProtKB-EC"/>
</dbReference>
<evidence type="ECO:0000313" key="10">
    <source>
        <dbReference type="WBParaSite" id="Pan_g13540.t1"/>
    </source>
</evidence>
<dbReference type="CDD" id="cd24134">
    <property type="entry name" value="ASKHA_NBD_OSGEPL1_QRI7_euk"/>
    <property type="match status" value="1"/>
</dbReference>
<dbReference type="PANTHER" id="PTHR11735">
    <property type="entry name" value="TRNA N6-ADENOSINE THREONYLCARBAMOYLTRANSFERASE"/>
    <property type="match status" value="1"/>
</dbReference>
<comment type="subcellular location">
    <subcellularLocation>
        <location evidence="7">Mitochondrion</location>
    </subcellularLocation>
</comment>
<dbReference type="EC" id="2.3.1.234" evidence="1"/>
<evidence type="ECO:0000256" key="3">
    <source>
        <dbReference type="ARBA" id="ARBA00022694"/>
    </source>
</evidence>
<evidence type="ECO:0000256" key="5">
    <source>
        <dbReference type="ARBA" id="ARBA00023315"/>
    </source>
</evidence>
<evidence type="ECO:0000256" key="1">
    <source>
        <dbReference type="ARBA" id="ARBA00012156"/>
    </source>
</evidence>
<dbReference type="AlphaFoldDB" id="A0A7E4UWX0"/>
<dbReference type="InterPro" id="IPR000905">
    <property type="entry name" value="Gcp-like_dom"/>
</dbReference>
<dbReference type="GO" id="GO:0046872">
    <property type="term" value="F:metal ion binding"/>
    <property type="evidence" value="ECO:0007669"/>
    <property type="project" value="UniProtKB-KW"/>
</dbReference>
<dbReference type="NCBIfam" id="TIGR00329">
    <property type="entry name" value="gcp_kae1"/>
    <property type="match status" value="1"/>
</dbReference>
<dbReference type="WBParaSite" id="Pan_g13540.t1">
    <property type="protein sequence ID" value="Pan_g13540.t1"/>
    <property type="gene ID" value="Pan_g13540"/>
</dbReference>
<comment type="similarity">
    <text evidence="7">Belongs to the KAE1 / TsaD family.</text>
</comment>
<dbReference type="GO" id="GO:0005739">
    <property type="term" value="C:mitochondrion"/>
    <property type="evidence" value="ECO:0007669"/>
    <property type="project" value="UniProtKB-SubCell"/>
</dbReference>
<name>A0A7E4UWX0_PANRE</name>
<comment type="catalytic activity">
    <reaction evidence="6 7">
        <text>L-threonylcarbamoyladenylate + adenosine(37) in tRNA = N(6)-L-threonylcarbamoyladenosine(37) in tRNA + AMP + H(+)</text>
        <dbReference type="Rhea" id="RHEA:37059"/>
        <dbReference type="Rhea" id="RHEA-COMP:10162"/>
        <dbReference type="Rhea" id="RHEA-COMP:10163"/>
        <dbReference type="ChEBI" id="CHEBI:15378"/>
        <dbReference type="ChEBI" id="CHEBI:73682"/>
        <dbReference type="ChEBI" id="CHEBI:74411"/>
        <dbReference type="ChEBI" id="CHEBI:74418"/>
        <dbReference type="ChEBI" id="CHEBI:456215"/>
        <dbReference type="EC" id="2.3.1.234"/>
    </reaction>
</comment>
<dbReference type="HAMAP" id="MF_01445">
    <property type="entry name" value="TsaD"/>
    <property type="match status" value="1"/>
</dbReference>
<dbReference type="InterPro" id="IPR022450">
    <property type="entry name" value="TsaD"/>
</dbReference>
<dbReference type="PANTHER" id="PTHR11735:SF6">
    <property type="entry name" value="TRNA N6-ADENOSINE THREONYLCARBAMOYLTRANSFERASE, MITOCHONDRIAL"/>
    <property type="match status" value="1"/>
</dbReference>
<protein>
    <recommendedName>
        <fullName evidence="1">N(6)-L-threonylcarbamoyladenine synthase</fullName>
        <ecNumber evidence="1">2.3.1.234</ecNumber>
    </recommendedName>
</protein>
<dbReference type="SUPFAM" id="SSF53067">
    <property type="entry name" value="Actin-like ATPase domain"/>
    <property type="match status" value="1"/>
</dbReference>
<reference evidence="10" key="2">
    <citation type="submission" date="2020-10" db="UniProtKB">
        <authorList>
            <consortium name="WormBaseParasite"/>
        </authorList>
    </citation>
    <scope>IDENTIFICATION</scope>
</reference>
<keyword evidence="3 7" id="KW-0819">tRNA processing</keyword>
<evidence type="ECO:0000256" key="2">
    <source>
        <dbReference type="ARBA" id="ARBA00022679"/>
    </source>
</evidence>
<proteinExistence type="inferred from homology"/>
<keyword evidence="5 7" id="KW-0012">Acyltransferase</keyword>
<comment type="subunit">
    <text evidence="7">Homodimer.</text>
</comment>
<dbReference type="Gene3D" id="3.30.420.40">
    <property type="match status" value="2"/>
</dbReference>
<comment type="cofactor">
    <cofactor evidence="7">
        <name>a divalent metal cation</name>
        <dbReference type="ChEBI" id="CHEBI:60240"/>
    </cofactor>
    <text evidence="7">Binds 1 divalent metal cation per subunit.</text>
</comment>